<dbReference type="Pfam" id="PF06461">
    <property type="entry name" value="CHDII_SANT-like"/>
    <property type="match status" value="1"/>
</dbReference>
<evidence type="ECO:0000313" key="13">
    <source>
        <dbReference type="EMBL" id="GAQ80045.1"/>
    </source>
</evidence>
<dbReference type="InterPro" id="IPR056302">
    <property type="entry name" value="CHD1-2/Hrp3_HTH"/>
</dbReference>
<feature type="region of interest" description="Disordered" evidence="9">
    <location>
        <begin position="1405"/>
        <end position="1552"/>
    </location>
</feature>
<comment type="subcellular location">
    <subcellularLocation>
        <location evidence="1">Nucleus</location>
    </subcellularLocation>
</comment>
<accession>A0A1Y1HN26</accession>
<feature type="compositionally biased region" description="Acidic residues" evidence="9">
    <location>
        <begin position="1748"/>
        <end position="1769"/>
    </location>
</feature>
<feature type="compositionally biased region" description="Acidic residues" evidence="9">
    <location>
        <begin position="1589"/>
        <end position="1602"/>
    </location>
</feature>
<dbReference type="EMBL" id="DF236994">
    <property type="protein sequence ID" value="GAQ80045.1"/>
    <property type="molecule type" value="Genomic_DNA"/>
</dbReference>
<dbReference type="STRING" id="105231.A0A1Y1HN26"/>
<protein>
    <submittedName>
        <fullName evidence="13">Predicted helicase</fullName>
    </submittedName>
</protein>
<dbReference type="InterPro" id="IPR001650">
    <property type="entry name" value="Helicase_C-like"/>
</dbReference>
<dbReference type="GO" id="GO:0003682">
    <property type="term" value="F:chromatin binding"/>
    <property type="evidence" value="ECO:0000318"/>
    <property type="project" value="GO_Central"/>
</dbReference>
<dbReference type="InterPro" id="IPR010886">
    <property type="entry name" value="Hc1"/>
</dbReference>
<evidence type="ECO:0000256" key="3">
    <source>
        <dbReference type="ARBA" id="ARBA00022741"/>
    </source>
</evidence>
<gene>
    <name evidence="13" type="ORF">KFL_000450020</name>
</gene>
<feature type="compositionally biased region" description="Basic and acidic residues" evidence="9">
    <location>
        <begin position="1408"/>
        <end position="1421"/>
    </location>
</feature>
<proteinExistence type="predicted"/>
<feature type="compositionally biased region" description="Polar residues" evidence="9">
    <location>
        <begin position="1541"/>
        <end position="1550"/>
    </location>
</feature>
<feature type="domain" description="Chromo" evidence="10">
    <location>
        <begin position="235"/>
        <end position="310"/>
    </location>
</feature>
<dbReference type="GO" id="GO:0004386">
    <property type="term" value="F:helicase activity"/>
    <property type="evidence" value="ECO:0007669"/>
    <property type="project" value="UniProtKB-KW"/>
</dbReference>
<dbReference type="InterPro" id="IPR016197">
    <property type="entry name" value="Chromo-like_dom_sf"/>
</dbReference>
<evidence type="ECO:0000256" key="1">
    <source>
        <dbReference type="ARBA" id="ARBA00004123"/>
    </source>
</evidence>
<feature type="compositionally biased region" description="Basic and acidic residues" evidence="9">
    <location>
        <begin position="73"/>
        <end position="120"/>
    </location>
</feature>
<keyword evidence="5" id="KW-0067">ATP-binding</keyword>
<dbReference type="CDD" id="cd18793">
    <property type="entry name" value="SF2_C_SNF"/>
    <property type="match status" value="1"/>
</dbReference>
<dbReference type="GO" id="GO:0006338">
    <property type="term" value="P:chromatin remodeling"/>
    <property type="evidence" value="ECO:0000318"/>
    <property type="project" value="GO_Central"/>
</dbReference>
<dbReference type="GO" id="GO:0140658">
    <property type="term" value="F:ATP-dependent chromatin remodeler activity"/>
    <property type="evidence" value="ECO:0000318"/>
    <property type="project" value="GO_Central"/>
</dbReference>
<dbReference type="InterPro" id="IPR009463">
    <property type="entry name" value="DUF1087"/>
</dbReference>
<evidence type="ECO:0000259" key="10">
    <source>
        <dbReference type="PROSITE" id="PS50013"/>
    </source>
</evidence>
<dbReference type="Gene3D" id="2.40.50.40">
    <property type="match status" value="2"/>
</dbReference>
<feature type="region of interest" description="Disordered" evidence="9">
    <location>
        <begin position="64"/>
        <end position="180"/>
    </location>
</feature>
<dbReference type="PROSITE" id="PS50013">
    <property type="entry name" value="CHROMO_2"/>
    <property type="match status" value="2"/>
</dbReference>
<feature type="compositionally biased region" description="Polar residues" evidence="9">
    <location>
        <begin position="1791"/>
        <end position="1800"/>
    </location>
</feature>
<dbReference type="OrthoDB" id="5857104at2759"/>
<dbReference type="SMART" id="SM00490">
    <property type="entry name" value="HELICc"/>
    <property type="match status" value="1"/>
</dbReference>
<evidence type="ECO:0000256" key="9">
    <source>
        <dbReference type="SAM" id="MobiDB-lite"/>
    </source>
</evidence>
<dbReference type="InterPro" id="IPR038718">
    <property type="entry name" value="SNF2-like_sf"/>
</dbReference>
<dbReference type="Pfam" id="PF06465">
    <property type="entry name" value="DUF1087"/>
    <property type="match status" value="1"/>
</dbReference>
<dbReference type="GO" id="GO:0005634">
    <property type="term" value="C:nucleus"/>
    <property type="evidence" value="ECO:0000318"/>
    <property type="project" value="GO_Central"/>
</dbReference>
<evidence type="ECO:0000313" key="14">
    <source>
        <dbReference type="Proteomes" id="UP000054558"/>
    </source>
</evidence>
<dbReference type="InterPro" id="IPR009462">
    <property type="entry name" value="CHD_II_SANT-like"/>
</dbReference>
<dbReference type="Gene3D" id="1.10.10.60">
    <property type="entry name" value="Homeodomain-like"/>
    <property type="match status" value="1"/>
</dbReference>
<evidence type="ECO:0000259" key="12">
    <source>
        <dbReference type="PROSITE" id="PS51194"/>
    </source>
</evidence>
<evidence type="ECO:0000256" key="2">
    <source>
        <dbReference type="ARBA" id="ARBA00022737"/>
    </source>
</evidence>
<feature type="domain" description="Chromo" evidence="10">
    <location>
        <begin position="333"/>
        <end position="396"/>
    </location>
</feature>
<dbReference type="SMART" id="SM00298">
    <property type="entry name" value="CHROMO"/>
    <property type="match status" value="2"/>
</dbReference>
<dbReference type="GO" id="GO:0005524">
    <property type="term" value="F:ATP binding"/>
    <property type="evidence" value="ECO:0007669"/>
    <property type="project" value="UniProtKB-KW"/>
</dbReference>
<dbReference type="SMART" id="SM00487">
    <property type="entry name" value="DEXDc"/>
    <property type="match status" value="1"/>
</dbReference>
<feature type="compositionally biased region" description="Pro residues" evidence="9">
    <location>
        <begin position="1096"/>
        <end position="1105"/>
    </location>
</feature>
<dbReference type="CDD" id="cd18660">
    <property type="entry name" value="CD1_tandem"/>
    <property type="match status" value="1"/>
</dbReference>
<dbReference type="Gene3D" id="3.40.50.300">
    <property type="entry name" value="P-loop containing nucleotide triphosphate hydrolases"/>
    <property type="match status" value="1"/>
</dbReference>
<dbReference type="SMART" id="SM01147">
    <property type="entry name" value="DUF1087"/>
    <property type="match status" value="1"/>
</dbReference>
<evidence type="ECO:0000259" key="11">
    <source>
        <dbReference type="PROSITE" id="PS51192"/>
    </source>
</evidence>
<keyword evidence="14" id="KW-1185">Reference proteome</keyword>
<feature type="region of interest" description="Disordered" evidence="9">
    <location>
        <begin position="1585"/>
        <end position="1618"/>
    </location>
</feature>
<dbReference type="Gene3D" id="3.40.50.10810">
    <property type="entry name" value="Tandem AAA-ATPase domain"/>
    <property type="match status" value="1"/>
</dbReference>
<dbReference type="InterPro" id="IPR027417">
    <property type="entry name" value="P-loop_NTPase"/>
</dbReference>
<feature type="compositionally biased region" description="Basic and acidic residues" evidence="9">
    <location>
        <begin position="1483"/>
        <end position="1503"/>
    </location>
</feature>
<dbReference type="PROSITE" id="PS51192">
    <property type="entry name" value="HELICASE_ATP_BIND_1"/>
    <property type="match status" value="1"/>
</dbReference>
<keyword evidence="3" id="KW-0547">Nucleotide-binding</keyword>
<keyword evidence="8" id="KW-0175">Coiled coil</keyword>
<dbReference type="GO" id="GO:0000785">
    <property type="term" value="C:chromatin"/>
    <property type="evidence" value="ECO:0000318"/>
    <property type="project" value="GO_Central"/>
</dbReference>
<dbReference type="InterPro" id="IPR000330">
    <property type="entry name" value="SNF2_N"/>
</dbReference>
<feature type="compositionally biased region" description="Basic and acidic residues" evidence="9">
    <location>
        <begin position="1341"/>
        <end position="1350"/>
    </location>
</feature>
<evidence type="ECO:0000256" key="5">
    <source>
        <dbReference type="ARBA" id="ARBA00022840"/>
    </source>
</evidence>
<dbReference type="InterPro" id="IPR014001">
    <property type="entry name" value="Helicase_ATP-bd"/>
</dbReference>
<feature type="compositionally biased region" description="Acidic residues" evidence="9">
    <location>
        <begin position="1878"/>
        <end position="1891"/>
    </location>
</feature>
<dbReference type="Pfam" id="PF00271">
    <property type="entry name" value="Helicase_C"/>
    <property type="match status" value="1"/>
</dbReference>
<name>A0A1Y1HN26_KLENI</name>
<keyword evidence="13" id="KW-0347">Helicase</keyword>
<dbReference type="SUPFAM" id="SSF54160">
    <property type="entry name" value="Chromo domain-like"/>
    <property type="match status" value="2"/>
</dbReference>
<dbReference type="Proteomes" id="UP000054558">
    <property type="component" value="Unassembled WGS sequence"/>
</dbReference>
<dbReference type="Pfam" id="PF07432">
    <property type="entry name" value="Hc1"/>
    <property type="match status" value="1"/>
</dbReference>
<feature type="region of interest" description="Disordered" evidence="9">
    <location>
        <begin position="1716"/>
        <end position="1817"/>
    </location>
</feature>
<evidence type="ECO:0000256" key="8">
    <source>
        <dbReference type="SAM" id="Coils"/>
    </source>
</evidence>
<dbReference type="CDD" id="cd18659">
    <property type="entry name" value="CD2_tandem"/>
    <property type="match status" value="1"/>
</dbReference>
<dbReference type="SMART" id="SM01146">
    <property type="entry name" value="DUF1086"/>
    <property type="match status" value="1"/>
</dbReference>
<keyword evidence="6" id="KW-0238">DNA-binding</keyword>
<organism evidence="13 14">
    <name type="scientific">Klebsormidium nitens</name>
    <name type="common">Green alga</name>
    <name type="synonym">Ulothrix nitens</name>
    <dbReference type="NCBI Taxonomy" id="105231"/>
    <lineage>
        <taxon>Eukaryota</taxon>
        <taxon>Viridiplantae</taxon>
        <taxon>Streptophyta</taxon>
        <taxon>Klebsormidiophyceae</taxon>
        <taxon>Klebsormidiales</taxon>
        <taxon>Klebsormidiaceae</taxon>
        <taxon>Klebsormidium</taxon>
    </lineage>
</organism>
<feature type="region of interest" description="Disordered" evidence="9">
    <location>
        <begin position="1323"/>
        <end position="1392"/>
    </location>
</feature>
<dbReference type="GO" id="GO:0042393">
    <property type="term" value="F:histone binding"/>
    <property type="evidence" value="ECO:0000318"/>
    <property type="project" value="GO_Central"/>
</dbReference>
<feature type="compositionally biased region" description="Gly residues" evidence="9">
    <location>
        <begin position="1604"/>
        <end position="1618"/>
    </location>
</feature>
<feature type="compositionally biased region" description="Basic and acidic residues" evidence="9">
    <location>
        <begin position="1718"/>
        <end position="1747"/>
    </location>
</feature>
<keyword evidence="7" id="KW-0539">Nucleus</keyword>
<feature type="coiled-coil region" evidence="8">
    <location>
        <begin position="984"/>
        <end position="1011"/>
    </location>
</feature>
<dbReference type="SUPFAM" id="SSF52540">
    <property type="entry name" value="P-loop containing nucleoside triphosphate hydrolases"/>
    <property type="match status" value="2"/>
</dbReference>
<dbReference type="InterPro" id="IPR049730">
    <property type="entry name" value="SNF2/RAD54-like_C"/>
</dbReference>
<dbReference type="Pfam" id="PF00176">
    <property type="entry name" value="SNF2-rel_dom"/>
    <property type="match status" value="1"/>
</dbReference>
<evidence type="ECO:0000256" key="4">
    <source>
        <dbReference type="ARBA" id="ARBA00022801"/>
    </source>
</evidence>
<dbReference type="PANTHER" id="PTHR45623:SF17">
    <property type="entry name" value="CHROMODOMAIN-HELICASE-DNA-BINDING PROTEIN 3-RELATED"/>
    <property type="match status" value="1"/>
</dbReference>
<dbReference type="GO" id="GO:0030527">
    <property type="term" value="F:structural constituent of chromatin"/>
    <property type="evidence" value="ECO:0007669"/>
    <property type="project" value="InterPro"/>
</dbReference>
<sequence>MGHPGTRHPHVTRDEGPSPGLVIACGLKGEHRGRIEDFIGRLCCRSMASNPAVKPLKLKIKLKQDGGAEITPPEDRRKENTFYEGRERKRQKHGGDTYGERGYETQEAEPRRGQRRHEERASEDEAPAQGGRPKRAKRQSYAELENTSFFDEEPEVPRRGRGKGGKARSTSGSVADFSDDARAVAAGLRERKGVKKSYAEEEVDAYLDGELMEEDTGYDAAGDEGGAPYEESRLANMEKIIDWRVVTDRLGADNQLGSPRSTKKRKEYLLKWKGQSHLHASWVPIEEVEEAAQYLLGLRAKLRNFQNKVEYQMGGDVAGDDSEGHGLLRVEWTTVDRVIDSRHNGEDNLEYLVKWKELGYDECTWEFEDDIAAFGDAIERYRRFKKRRKRGAEEEREEGGEKKRKRLLKVGEARRGRGAFEKLEETPEYLTGGQLHPYQLEGLNWLRFAWQQHKHVILADEMGLGKTIQTIAYVVSLKEDGASERPHLVVAPLSTLRNWEREFQVWTPQLNVIMYVGSGPARQIIRQHEFYFKESKKHKHQGGSEKHRHIKFDVLLTSYETVLADAGILKGIKWDSMVVDEGHRLKSAESKLSKALHDLRSEHRILLTGTPLQNNLDELFMLMHFLDATKFSSLEAFQQEFADIGQEEQVVRLHKLLAPHMLRRLKKDVLKAMPPKKELIVRVELSAHQKKLYKAVLTRNYEVLSGGKGQASLSNVVMELRKVCGHPYLFDGQETFVPDPREAERHLVEASGKMVLLDKMMPKLKAQGHRVIIFSQFTRVLDLLEDWLNAKGWGYQRIDGSVTGATRQIRIDQFNNPESKQFVFLLSTRAGGLGINLATADTVIIYDSDWNPHNDLQAMARAHRLGQKNEVMIYRLVTRATIEERMMQMTKKKMMLEHLVVGKMTKAQMLNQEELDEIVRYGAKELFADEGEGVDGKKARSIVYDDAAVDKLLDRSQALEAEPALDEGQDNEYLKAFKVANFAYAEDEAAANEIQAEDARLEAELEEEKQRGREYWEELLRSRWEDAYVRQEVEMGKGRRSRKQIRYVEDDLAGMAELSSDEEEPEPEEPEGSPAAAMATPAERKKKAPAREPVIPTGPPPPPPLLEGEGKGLKVLGFSHKQRTTFVKTLMRYGFSDPDWTEFTNRLPNKPLPLIKEYAALFLSHIIEEEEGTSAGLDTFKDGVPKEGLRVSDVLTRLAVVQLIADKVKELDADPAASVLQLPDEAFNDHAPFGGLRRATNVWREEHDKRLLRGIMKHGYSQWKEIGFDPELGLQQVLREEAQVPAGGVLVIGGVKVVPKSPREESGGGDAKVQGVEAGVSVEKNGVNGEGEGTVQGPENAEVKLEKDGPEGGNLNASENGGQEGGEAVEGALSQPAAKPDAEGELGSANEMPLVKLADGVVTGAVQKGEERSPNGVKEEGGEPEEGATDRRGQGGTEEGSPTVKLEGVKAEEGVTMEEERPNVKAVAGGGQSPESVDVAGSLKKEAQEGEMGARESQEKVVEEENEGAESKANGMLHGKPEVTNGKGEAKAGENGGDGSVPNQAGSSQADPHIQRRIVEWLKRRVALLEKGLNTAHLIKETGNAFIEEPPESSSDSEDEDGLAGRGDLSGFGGLGSARGRGGAIKPAGMELPGPIFEAITSQEVAVLAPDQDPERLEVISVYNNMCKLLLETRFDAHEAYRGNKAAGLRLRKATRELDSMGNSIRQALVYTKPKSPIVERRNGEAAKGSENEGQAEGHEENAKGADEEGPEAMEVDDEATESDSDDEPVTPNRASTEPGTPPRVWPHTETGLQPVSENPTGGERQPGEKAGVSSVGFGSPLAAQTVKIDTAFGSPVSAAKVKPSHEENREPSGQADMTSEADDERQEGAADGNAGDAENDDWVVPDSDED</sequence>
<feature type="region of interest" description="Disordered" evidence="9">
    <location>
        <begin position="1057"/>
        <end position="1105"/>
    </location>
</feature>
<dbReference type="GO" id="GO:0016887">
    <property type="term" value="F:ATP hydrolysis activity"/>
    <property type="evidence" value="ECO:0000318"/>
    <property type="project" value="GO_Central"/>
</dbReference>
<keyword evidence="2" id="KW-0677">Repeat</keyword>
<feature type="compositionally biased region" description="Acidic residues" evidence="9">
    <location>
        <begin position="1059"/>
        <end position="1071"/>
    </location>
</feature>
<reference evidence="13 14" key="1">
    <citation type="journal article" date="2014" name="Nat. Commun.">
        <title>Klebsormidium flaccidum genome reveals primary factors for plant terrestrial adaptation.</title>
        <authorList>
            <person name="Hori K."/>
            <person name="Maruyama F."/>
            <person name="Fujisawa T."/>
            <person name="Togashi T."/>
            <person name="Yamamoto N."/>
            <person name="Seo M."/>
            <person name="Sato S."/>
            <person name="Yamada T."/>
            <person name="Mori H."/>
            <person name="Tajima N."/>
            <person name="Moriyama T."/>
            <person name="Ikeuchi M."/>
            <person name="Watanabe M."/>
            <person name="Wada H."/>
            <person name="Kobayashi K."/>
            <person name="Saito M."/>
            <person name="Masuda T."/>
            <person name="Sasaki-Sekimoto Y."/>
            <person name="Mashiguchi K."/>
            <person name="Awai K."/>
            <person name="Shimojima M."/>
            <person name="Masuda S."/>
            <person name="Iwai M."/>
            <person name="Nobusawa T."/>
            <person name="Narise T."/>
            <person name="Kondo S."/>
            <person name="Saito H."/>
            <person name="Sato R."/>
            <person name="Murakawa M."/>
            <person name="Ihara Y."/>
            <person name="Oshima-Yamada Y."/>
            <person name="Ohtaka K."/>
            <person name="Satoh M."/>
            <person name="Sonobe K."/>
            <person name="Ishii M."/>
            <person name="Ohtani R."/>
            <person name="Kanamori-Sato M."/>
            <person name="Honoki R."/>
            <person name="Miyazaki D."/>
            <person name="Mochizuki H."/>
            <person name="Umetsu J."/>
            <person name="Higashi K."/>
            <person name="Shibata D."/>
            <person name="Kamiya Y."/>
            <person name="Sato N."/>
            <person name="Nakamura Y."/>
            <person name="Tabata S."/>
            <person name="Ida S."/>
            <person name="Kurokawa K."/>
            <person name="Ohta H."/>
        </authorList>
    </citation>
    <scope>NUCLEOTIDE SEQUENCE [LARGE SCALE GENOMIC DNA]</scope>
    <source>
        <strain evidence="13 14">NIES-2285</strain>
    </source>
</reference>
<keyword evidence="4" id="KW-0378">Hydrolase</keyword>
<dbReference type="Pfam" id="PF23588">
    <property type="entry name" value="HTH_CHD1_Hrp3"/>
    <property type="match status" value="1"/>
</dbReference>
<dbReference type="PANTHER" id="PTHR45623">
    <property type="entry name" value="CHROMODOMAIN-HELICASE-DNA-BINDING PROTEIN 3-RELATED-RELATED"/>
    <property type="match status" value="1"/>
</dbReference>
<feature type="region of interest" description="Disordered" evidence="9">
    <location>
        <begin position="1838"/>
        <end position="1891"/>
    </location>
</feature>
<dbReference type="Pfam" id="PF00385">
    <property type="entry name" value="Chromo"/>
    <property type="match status" value="2"/>
</dbReference>
<feature type="compositionally biased region" description="Basic and acidic residues" evidence="9">
    <location>
        <begin position="1447"/>
        <end position="1463"/>
    </location>
</feature>
<feature type="domain" description="Helicase C-terminal" evidence="12">
    <location>
        <begin position="756"/>
        <end position="918"/>
    </location>
</feature>
<dbReference type="GO" id="GO:0003677">
    <property type="term" value="F:DNA binding"/>
    <property type="evidence" value="ECO:0000318"/>
    <property type="project" value="GO_Central"/>
</dbReference>
<dbReference type="PROSITE" id="PS51194">
    <property type="entry name" value="HELICASE_CTER"/>
    <property type="match status" value="1"/>
</dbReference>
<evidence type="ECO:0000256" key="6">
    <source>
        <dbReference type="ARBA" id="ARBA00023125"/>
    </source>
</evidence>
<feature type="domain" description="Helicase ATP-binding" evidence="11">
    <location>
        <begin position="447"/>
        <end position="629"/>
    </location>
</feature>
<dbReference type="InterPro" id="IPR000953">
    <property type="entry name" value="Chromo/chromo_shadow_dom"/>
</dbReference>
<dbReference type="InterPro" id="IPR023780">
    <property type="entry name" value="Chromo_domain"/>
</dbReference>
<evidence type="ECO:0000256" key="7">
    <source>
        <dbReference type="ARBA" id="ARBA00023242"/>
    </source>
</evidence>